<accession>A0A6F8YCL5</accession>
<dbReference type="Pfam" id="PF00378">
    <property type="entry name" value="ECH_1"/>
    <property type="match status" value="1"/>
</dbReference>
<dbReference type="PANTHER" id="PTHR43802">
    <property type="entry name" value="ENOYL-COA HYDRATASE"/>
    <property type="match status" value="1"/>
</dbReference>
<dbReference type="GO" id="GO:0003824">
    <property type="term" value="F:catalytic activity"/>
    <property type="evidence" value="ECO:0007669"/>
    <property type="project" value="UniProtKB-ARBA"/>
</dbReference>
<evidence type="ECO:0000313" key="3">
    <source>
        <dbReference type="Proteomes" id="UP000503011"/>
    </source>
</evidence>
<reference evidence="2 3" key="2">
    <citation type="submission" date="2020-03" db="EMBL/GenBank/DDBJ databases">
        <authorList>
            <person name="Ichikawa N."/>
            <person name="Kimura A."/>
            <person name="Kitahashi Y."/>
            <person name="Uohara A."/>
        </authorList>
    </citation>
    <scope>NUCLEOTIDE SEQUENCE [LARGE SCALE GENOMIC DNA]</scope>
    <source>
        <strain evidence="2 3">NBRC 105367</strain>
    </source>
</reference>
<dbReference type="CDD" id="cd06558">
    <property type="entry name" value="crotonase-like"/>
    <property type="match status" value="1"/>
</dbReference>
<gene>
    <name evidence="2" type="ORF">Psuf_010860</name>
</gene>
<dbReference type="KEGG" id="psuu:Psuf_010860"/>
<proteinExistence type="inferred from homology"/>
<reference evidence="2 3" key="1">
    <citation type="submission" date="2020-03" db="EMBL/GenBank/DDBJ databases">
        <title>Whole genome shotgun sequence of Phytohabitans suffuscus NBRC 105367.</title>
        <authorList>
            <person name="Komaki H."/>
            <person name="Tamura T."/>
        </authorList>
    </citation>
    <scope>NUCLEOTIDE SEQUENCE [LARGE SCALE GENOMIC DNA]</scope>
    <source>
        <strain evidence="2 3">NBRC 105367</strain>
    </source>
</reference>
<dbReference type="InterPro" id="IPR029045">
    <property type="entry name" value="ClpP/crotonase-like_dom_sf"/>
</dbReference>
<comment type="similarity">
    <text evidence="1">Belongs to the enoyl-CoA hydratase/isomerase family.</text>
</comment>
<name>A0A6F8YCL5_9ACTN</name>
<dbReference type="Proteomes" id="UP000503011">
    <property type="component" value="Chromosome"/>
</dbReference>
<dbReference type="InterPro" id="IPR001753">
    <property type="entry name" value="Enoyl-CoA_hydra/iso"/>
</dbReference>
<organism evidence="2 3">
    <name type="scientific">Phytohabitans suffuscus</name>
    <dbReference type="NCBI Taxonomy" id="624315"/>
    <lineage>
        <taxon>Bacteria</taxon>
        <taxon>Bacillati</taxon>
        <taxon>Actinomycetota</taxon>
        <taxon>Actinomycetes</taxon>
        <taxon>Micromonosporales</taxon>
        <taxon>Micromonosporaceae</taxon>
    </lineage>
</organism>
<dbReference type="RefSeq" id="WP_173166066.1">
    <property type="nucleotide sequence ID" value="NZ_AP022871.1"/>
</dbReference>
<protein>
    <submittedName>
        <fullName evidence="2">Enoyl-CoA hydratase</fullName>
    </submittedName>
</protein>
<dbReference type="EMBL" id="AP022871">
    <property type="protein sequence ID" value="BCB83773.1"/>
    <property type="molecule type" value="Genomic_DNA"/>
</dbReference>
<evidence type="ECO:0000256" key="1">
    <source>
        <dbReference type="ARBA" id="ARBA00005254"/>
    </source>
</evidence>
<dbReference type="SUPFAM" id="SSF52096">
    <property type="entry name" value="ClpP/crotonase"/>
    <property type="match status" value="1"/>
</dbReference>
<sequence length="252" mass="27061">MENDGPSTVLYVVEEGIATITFNRPERLNAFIPDMTTLYLSLLRQADADPAVRVVVITGAGRGFCAGADFTRLETLEVDDVRERAAADRRDVAFHLGKPVVAAVNGAVAGIGLAHALMADVRFTVPTAKWTTAFSKIGLVAELGSAWTLTQLVGTGRALDLLLSSRAITGLEAYEYGLAQFVSEPESLLTDARAYARTLAGNDAAALAEIRRQVRLDAARPFAEAWSDGYARVFAALERGRYRTARATVRGA</sequence>
<keyword evidence="3" id="KW-1185">Reference proteome</keyword>
<dbReference type="AlphaFoldDB" id="A0A6F8YCL5"/>
<dbReference type="Gene3D" id="3.90.226.10">
    <property type="entry name" value="2-enoyl-CoA Hydratase, Chain A, domain 1"/>
    <property type="match status" value="1"/>
</dbReference>
<dbReference type="PANTHER" id="PTHR43802:SF1">
    <property type="entry name" value="IP11341P-RELATED"/>
    <property type="match status" value="1"/>
</dbReference>
<evidence type="ECO:0000313" key="2">
    <source>
        <dbReference type="EMBL" id="BCB83773.1"/>
    </source>
</evidence>